<evidence type="ECO:0000256" key="13">
    <source>
        <dbReference type="ARBA" id="ARBA00023098"/>
    </source>
</evidence>
<evidence type="ECO:0000256" key="11">
    <source>
        <dbReference type="ARBA" id="ARBA00022963"/>
    </source>
</evidence>
<feature type="region of interest" description="Disordered" evidence="18">
    <location>
        <begin position="110"/>
        <end position="166"/>
    </location>
</feature>
<dbReference type="InterPro" id="IPR013083">
    <property type="entry name" value="Znf_RING/FYVE/PHD"/>
</dbReference>
<dbReference type="GO" id="GO:0005886">
    <property type="term" value="C:plasma membrane"/>
    <property type="evidence" value="ECO:0007669"/>
    <property type="project" value="UniProtKB-SubCell"/>
</dbReference>
<sequence length="1043" mass="116069">MIELIENQRWYTLLGWSARLNTDDPPAWCTSQRMPSKSKDELPEFHWTVFKSEDYDEEGWLYGEAFGDDMGPMTRTSVVRTRIWLGLSAIEQEKKRGYEEEVAAKDVVIEENEPADAKSAASCESPSSLFPSIKDAPPSPRPRKLDKLEKIPSPCRSPTAATAAENHDDKVLFPTISVRRHSIDEAKSLFGEESPKAGDHGEDKVLFPTIPSKKSTRRSITGASIRDQMRKSQEKLEQKLEQSSFLGKVSAAALAIPSSMISLAGSSSKQAVMGTVQSLKEASLYALDSAQAATVAAISSEPVLPARTPPRSQTEGEDPFSMLSMLSKRFPDLTPVERLLVTCCVDEVPKFLSPPEPTNGKKCKSCGQEFGLTKFKYQCGYCSDSFCRDHLPHTEILRAFGQTTPSKVCESCYWVISQKVDQQQIQWRCERVDDFLHDKLILYFNTSTDTTVDKIMRAAEGTLAAAKRAPIGATAKMAVVSADFLRKYGRAGLLGFILRNEFMQSFSTLKGLIGDLDDIGFQDAAIGTYYFMAMNRGERGANPESERSGHKGCTPVSDELLHDMLRYAPLALHAIYELDVLDIQRISKLQGFSLIFAHIQNQDVRHPSFALLGNKEKKTALVLIRGSKSVQDLLTDIQAHPEEIGMANGSTPSDNTAGGFVDAFAHNGMLKAAMWIKDCIVTALRRLHNEGYQIVFAGHSLGAGCAALLSVMLQKEFENLRCFAYAVPACVNLHVAESCIDFVHSIVLRDDFVPRAKASNVVKLVEELKGFKGCWRDTASEDLDAFKDRAKTLWAPRKREWAQQEADSKKSSITPGEFKEVKKVDGMKARAAKRKSEDKSAGTSPTAAAAGDQSESSWTLTRKNLIDQMEKTVAEDEGAPTEARKAEEKVLHELAVSLMDDPKELYIPGRVTHIYFYKGIYEAVHVDRRCDALAHIPVFQNMLSDHLGRNYLSALRIVRDARKMAPTLPEWVPFSTKTRCMCCDSPFTWNSTSSSEAQQNRDQHNCRKCGWLVCEGCSEKWKSIPDFGINIPVRVCDRCVYEL</sequence>
<feature type="compositionally biased region" description="Basic and acidic residues" evidence="18">
    <location>
        <begin position="798"/>
        <end position="810"/>
    </location>
</feature>
<evidence type="ECO:0000259" key="19">
    <source>
        <dbReference type="PROSITE" id="PS50178"/>
    </source>
</evidence>
<dbReference type="InterPro" id="IPR052214">
    <property type="entry name" value="DAG_Lipase-Related"/>
</dbReference>
<dbReference type="EMBL" id="DAKRPA010000166">
    <property type="protein sequence ID" value="DAZ96471.1"/>
    <property type="molecule type" value="Genomic_DNA"/>
</dbReference>
<keyword evidence="14" id="KW-0472">Membrane</keyword>
<reference evidence="20" key="2">
    <citation type="journal article" date="2023" name="Microbiol Resour">
        <title>Decontamination and Annotation of the Draft Genome Sequence of the Oomycete Lagenidium giganteum ARSEF 373.</title>
        <authorList>
            <person name="Morgan W.R."/>
            <person name="Tartar A."/>
        </authorList>
    </citation>
    <scope>NUCLEOTIDE SEQUENCE</scope>
    <source>
        <strain evidence="20">ARSEF 373</strain>
    </source>
</reference>
<evidence type="ECO:0000256" key="6">
    <source>
        <dbReference type="ARBA" id="ARBA00022723"/>
    </source>
</evidence>
<dbReference type="SUPFAM" id="SSF53474">
    <property type="entry name" value="alpha/beta-Hydrolases"/>
    <property type="match status" value="1"/>
</dbReference>
<dbReference type="InterPro" id="IPR017455">
    <property type="entry name" value="Znf_FYVE-rel"/>
</dbReference>
<evidence type="ECO:0000256" key="12">
    <source>
        <dbReference type="ARBA" id="ARBA00022989"/>
    </source>
</evidence>
<evidence type="ECO:0000313" key="20">
    <source>
        <dbReference type="EMBL" id="DAZ96471.1"/>
    </source>
</evidence>
<keyword evidence="11" id="KW-0442">Lipid degradation</keyword>
<comment type="subcellular location">
    <subcellularLocation>
        <location evidence="2">Cell membrane</location>
        <topology evidence="2">Multi-pass membrane protein</topology>
    </subcellularLocation>
</comment>
<dbReference type="InterPro" id="IPR002921">
    <property type="entry name" value="Fungal_lipase-type"/>
</dbReference>
<feature type="domain" description="FYVE-type" evidence="19">
    <location>
        <begin position="357"/>
        <end position="417"/>
    </location>
</feature>
<dbReference type="CDD" id="cd00065">
    <property type="entry name" value="FYVE_like_SF"/>
    <property type="match status" value="1"/>
</dbReference>
<keyword evidence="5" id="KW-0812">Transmembrane</keyword>
<evidence type="ECO:0000256" key="16">
    <source>
        <dbReference type="ARBA" id="ARBA00026104"/>
    </source>
</evidence>
<keyword evidence="3" id="KW-1003">Cell membrane</keyword>
<evidence type="ECO:0000256" key="17">
    <source>
        <dbReference type="PROSITE-ProRule" id="PRU00091"/>
    </source>
</evidence>
<feature type="compositionally biased region" description="Low complexity" evidence="18">
    <location>
        <begin position="841"/>
        <end position="851"/>
    </location>
</feature>
<evidence type="ECO:0000256" key="14">
    <source>
        <dbReference type="ARBA" id="ARBA00023136"/>
    </source>
</evidence>
<evidence type="ECO:0000256" key="8">
    <source>
        <dbReference type="ARBA" id="ARBA00022801"/>
    </source>
</evidence>
<feature type="compositionally biased region" description="Basic and acidic residues" evidence="18">
    <location>
        <begin position="824"/>
        <end position="840"/>
    </location>
</feature>
<evidence type="ECO:0000256" key="4">
    <source>
        <dbReference type="ARBA" id="ARBA00022553"/>
    </source>
</evidence>
<dbReference type="CDD" id="cd00519">
    <property type="entry name" value="Lipase_3"/>
    <property type="match status" value="1"/>
</dbReference>
<evidence type="ECO:0000256" key="2">
    <source>
        <dbReference type="ARBA" id="ARBA00004651"/>
    </source>
</evidence>
<keyword evidence="12" id="KW-1133">Transmembrane helix</keyword>
<keyword evidence="10" id="KW-0106">Calcium</keyword>
<keyword evidence="8" id="KW-0378">Hydrolase</keyword>
<evidence type="ECO:0000256" key="15">
    <source>
        <dbReference type="ARBA" id="ARBA00024531"/>
    </source>
</evidence>
<accession>A0AAV2YSS0</accession>
<evidence type="ECO:0000256" key="1">
    <source>
        <dbReference type="ARBA" id="ARBA00001913"/>
    </source>
</evidence>
<evidence type="ECO:0000256" key="18">
    <source>
        <dbReference type="SAM" id="MobiDB-lite"/>
    </source>
</evidence>
<dbReference type="InterPro" id="IPR000306">
    <property type="entry name" value="Znf_FYVE"/>
</dbReference>
<reference evidence="20" key="1">
    <citation type="submission" date="2022-11" db="EMBL/GenBank/DDBJ databases">
        <authorList>
            <person name="Morgan W.R."/>
            <person name="Tartar A."/>
        </authorList>
    </citation>
    <scope>NUCLEOTIDE SEQUENCE</scope>
    <source>
        <strain evidence="20">ARSEF 373</strain>
    </source>
</reference>
<evidence type="ECO:0000256" key="10">
    <source>
        <dbReference type="ARBA" id="ARBA00022837"/>
    </source>
</evidence>
<feature type="region of interest" description="Disordered" evidence="18">
    <location>
        <begin position="191"/>
        <end position="233"/>
    </location>
</feature>
<dbReference type="GO" id="GO:0008270">
    <property type="term" value="F:zinc ion binding"/>
    <property type="evidence" value="ECO:0007669"/>
    <property type="project" value="UniProtKB-KW"/>
</dbReference>
<dbReference type="Pfam" id="PF01363">
    <property type="entry name" value="FYVE"/>
    <property type="match status" value="2"/>
</dbReference>
<keyword evidence="21" id="KW-1185">Reference proteome</keyword>
<feature type="compositionally biased region" description="Basic and acidic residues" evidence="18">
    <location>
        <begin position="193"/>
        <end position="205"/>
    </location>
</feature>
<dbReference type="SMART" id="SM00064">
    <property type="entry name" value="FYVE"/>
    <property type="match status" value="2"/>
</dbReference>
<dbReference type="Pfam" id="PF01764">
    <property type="entry name" value="Lipase_3"/>
    <property type="match status" value="1"/>
</dbReference>
<dbReference type="Gene3D" id="3.40.50.1820">
    <property type="entry name" value="alpha/beta hydrolase"/>
    <property type="match status" value="1"/>
</dbReference>
<dbReference type="Proteomes" id="UP001146120">
    <property type="component" value="Unassembled WGS sequence"/>
</dbReference>
<comment type="cofactor">
    <cofactor evidence="1">
        <name>Ca(2+)</name>
        <dbReference type="ChEBI" id="CHEBI:29108"/>
    </cofactor>
</comment>
<organism evidence="20 21">
    <name type="scientific">Lagenidium giganteum</name>
    <dbReference type="NCBI Taxonomy" id="4803"/>
    <lineage>
        <taxon>Eukaryota</taxon>
        <taxon>Sar</taxon>
        <taxon>Stramenopiles</taxon>
        <taxon>Oomycota</taxon>
        <taxon>Peronosporomycetes</taxon>
        <taxon>Pythiales</taxon>
        <taxon>Pythiaceae</taxon>
    </lineage>
</organism>
<feature type="region of interest" description="Disordered" evidence="18">
    <location>
        <begin position="824"/>
        <end position="856"/>
    </location>
</feature>
<keyword evidence="4" id="KW-0597">Phosphoprotein</keyword>
<keyword evidence="9" id="KW-0862">Zinc</keyword>
<evidence type="ECO:0000256" key="7">
    <source>
        <dbReference type="ARBA" id="ARBA00022771"/>
    </source>
</evidence>
<evidence type="ECO:0000256" key="5">
    <source>
        <dbReference type="ARBA" id="ARBA00022692"/>
    </source>
</evidence>
<keyword evidence="6" id="KW-0479">Metal-binding</keyword>
<gene>
    <name evidence="20" type="ORF">N0F65_008338</name>
</gene>
<feature type="domain" description="FYVE-type" evidence="19">
    <location>
        <begin position="974"/>
        <end position="1043"/>
    </location>
</feature>
<dbReference type="EC" id="3.1.1.116" evidence="16"/>
<dbReference type="SUPFAM" id="SSF57903">
    <property type="entry name" value="FYVE/PHD zinc finger"/>
    <property type="match status" value="2"/>
</dbReference>
<dbReference type="InterPro" id="IPR029058">
    <property type="entry name" value="AB_hydrolase_fold"/>
</dbReference>
<comment type="caution">
    <text evidence="20">The sequence shown here is derived from an EMBL/GenBank/DDBJ whole genome shotgun (WGS) entry which is preliminary data.</text>
</comment>
<feature type="region of interest" description="Disordered" evidence="18">
    <location>
        <begin position="798"/>
        <end position="817"/>
    </location>
</feature>
<dbReference type="PANTHER" id="PTHR45792">
    <property type="entry name" value="DIACYLGLYCEROL LIPASE HOMOLOG-RELATED"/>
    <property type="match status" value="1"/>
</dbReference>
<evidence type="ECO:0000313" key="21">
    <source>
        <dbReference type="Proteomes" id="UP001146120"/>
    </source>
</evidence>
<protein>
    <recommendedName>
        <fullName evidence="16">sn-1-specific diacylglycerol lipase</fullName>
        <ecNumber evidence="16">3.1.1.116</ecNumber>
    </recommendedName>
</protein>
<dbReference type="PANTHER" id="PTHR45792:SF8">
    <property type="entry name" value="DIACYLGLYCEROL LIPASE-ALPHA"/>
    <property type="match status" value="1"/>
</dbReference>
<dbReference type="GO" id="GO:0016298">
    <property type="term" value="F:lipase activity"/>
    <property type="evidence" value="ECO:0007669"/>
    <property type="project" value="TreeGrafter"/>
</dbReference>
<dbReference type="PROSITE" id="PS50178">
    <property type="entry name" value="ZF_FYVE"/>
    <property type="match status" value="2"/>
</dbReference>
<dbReference type="AlphaFoldDB" id="A0AAV2YSS0"/>
<name>A0AAV2YSS0_9STRA</name>
<proteinExistence type="predicted"/>
<dbReference type="InterPro" id="IPR011011">
    <property type="entry name" value="Znf_FYVE_PHD"/>
</dbReference>
<comment type="catalytic activity">
    <reaction evidence="15">
        <text>a 1,2-diacyl-sn-glycerol + H2O = a 2-acylglycerol + a fatty acid + H(+)</text>
        <dbReference type="Rhea" id="RHEA:33275"/>
        <dbReference type="ChEBI" id="CHEBI:15377"/>
        <dbReference type="ChEBI" id="CHEBI:15378"/>
        <dbReference type="ChEBI" id="CHEBI:17389"/>
        <dbReference type="ChEBI" id="CHEBI:17815"/>
        <dbReference type="ChEBI" id="CHEBI:28868"/>
        <dbReference type="EC" id="3.1.1.116"/>
    </reaction>
    <physiologicalReaction direction="left-to-right" evidence="15">
        <dbReference type="Rhea" id="RHEA:33276"/>
    </physiologicalReaction>
</comment>
<dbReference type="GO" id="GO:0016042">
    <property type="term" value="P:lipid catabolic process"/>
    <property type="evidence" value="ECO:0007669"/>
    <property type="project" value="UniProtKB-KW"/>
</dbReference>
<keyword evidence="7 17" id="KW-0863">Zinc-finger</keyword>
<dbReference type="Gene3D" id="3.30.40.10">
    <property type="entry name" value="Zinc/RING finger domain, C3HC4 (zinc finger)"/>
    <property type="match status" value="2"/>
</dbReference>
<evidence type="ECO:0000256" key="3">
    <source>
        <dbReference type="ARBA" id="ARBA00022475"/>
    </source>
</evidence>
<keyword evidence="13" id="KW-0443">Lipid metabolism</keyword>
<evidence type="ECO:0000256" key="9">
    <source>
        <dbReference type="ARBA" id="ARBA00022833"/>
    </source>
</evidence>